<dbReference type="NCBIfam" id="NF038151">
    <property type="entry name" value="lanthi_synth_III"/>
    <property type="match status" value="1"/>
</dbReference>
<dbReference type="Gene3D" id="1.50.10.20">
    <property type="match status" value="1"/>
</dbReference>
<accession>A0ABW1NT24</accession>
<evidence type="ECO:0000313" key="3">
    <source>
        <dbReference type="Proteomes" id="UP001596137"/>
    </source>
</evidence>
<dbReference type="InterPro" id="IPR011009">
    <property type="entry name" value="Kinase-like_dom_sf"/>
</dbReference>
<dbReference type="Pfam" id="PF25816">
    <property type="entry name" value="RamC_N"/>
    <property type="match status" value="1"/>
</dbReference>
<name>A0ABW1NT24_9ACTN</name>
<comment type="caution">
    <text evidence="2">The sequence shown here is derived from an EMBL/GenBank/DDBJ whole genome shotgun (WGS) entry which is preliminary data.</text>
</comment>
<dbReference type="SUPFAM" id="SSF56112">
    <property type="entry name" value="Protein kinase-like (PK-like)"/>
    <property type="match status" value="1"/>
</dbReference>
<reference evidence="3" key="1">
    <citation type="journal article" date="2019" name="Int. J. Syst. Evol. Microbiol.">
        <title>The Global Catalogue of Microorganisms (GCM) 10K type strain sequencing project: providing services to taxonomists for standard genome sequencing and annotation.</title>
        <authorList>
            <consortium name="The Broad Institute Genomics Platform"/>
            <consortium name="The Broad Institute Genome Sequencing Center for Infectious Disease"/>
            <person name="Wu L."/>
            <person name="Ma J."/>
        </authorList>
    </citation>
    <scope>NUCLEOTIDE SEQUENCE [LARGE SCALE GENOMIC DNA]</scope>
    <source>
        <strain evidence="3">JCM 30346</strain>
    </source>
</reference>
<dbReference type="PRINTS" id="PR01955">
    <property type="entry name" value="LANCFRANKIA"/>
</dbReference>
<protein>
    <submittedName>
        <fullName evidence="2">Class III lanthionine synthetase LanKC</fullName>
    </submittedName>
</protein>
<dbReference type="InterPro" id="IPR000719">
    <property type="entry name" value="Prot_kinase_dom"/>
</dbReference>
<dbReference type="SUPFAM" id="SSF158745">
    <property type="entry name" value="LanC-like"/>
    <property type="match status" value="1"/>
</dbReference>
<dbReference type="InterPro" id="IPR058053">
    <property type="entry name" value="RamC_C"/>
</dbReference>
<sequence length="852" mass="91307">MIGFHGYAQADPEYYAPLSGLTGAGRRFTPGGVPGGWTSTDQDIWTRWTADGVEVPDQGWKVHVSARLERADAVLGIVARACFAERVAFKHIAAETFFLVLHHKHGPRPQSGKFCAIYPPDEATARRLMERLTRDLAGEQGPYILSDRRFPGSGVVHYRYGAFRRRGGTRPDGTLASLVRDGHGRDVPDTRGVSFAPPAGITDPFAPEPPATPPGPVVINGYEILQAVQPSNSGGSYKARDTRTGRVVFIKEARAHNGLYWDRTTAAQRLRREYETLRELHRAVPGVCPEPLDHFTEWEHDFMVTEFVEGDSLHAWMARHAPLVQAGRGAAGHTAYHVECLTIVDRLDVLLGRIHRAGYRYGDLNPRNVMVTPEGARLVDFESCAPVAGPLVRMGAQGYAPPDSVPLTGPFTWDDYGLSAIALALVMPMHDVVSRSPGNLRWVRREAGRHAPVPGRLWRRATRFHDEHDPAPDKVLPSPDDLDERPRESLTRFAGHVRDGLLGMLSPDRPLPTVPHGFETNTLCVTYGLAGVLHALLVTGSHVPPELTGRFLARATAERDALPPGLHIGAAGVSWVLADLGLLGEAEDLLATAARHPALGDRAGTGTATLGEGWAGVGMAALRLHRGTGDQRHLDLAVRAADGIASLGDPRAALGAGNARGLLHGRSGIALFLHRLAARTGEERHLAHGLRLLHAELDLALELKDGALSFADDDTARRALPYLGTGSAGVALALTRYQAAVPGERIAAALPRVLADTAKTYCGVPGLYPGLAGLAFALADHAEITGDAACAHAALDAARGLVKYAVPDGHGVRFLGDGSLRFSAELWSGGAGVLLALHRVLHGASGHFLLDA</sequence>
<feature type="domain" description="Protein kinase" evidence="1">
    <location>
        <begin position="222"/>
        <end position="576"/>
    </location>
</feature>
<dbReference type="CDD" id="cd04791">
    <property type="entry name" value="LanC_SerThrkinase"/>
    <property type="match status" value="1"/>
</dbReference>
<evidence type="ECO:0000259" key="1">
    <source>
        <dbReference type="PROSITE" id="PS50011"/>
    </source>
</evidence>
<dbReference type="PROSITE" id="PS50011">
    <property type="entry name" value="PROTEIN_KINASE_DOM"/>
    <property type="match status" value="1"/>
</dbReference>
<dbReference type="Gene3D" id="1.10.510.10">
    <property type="entry name" value="Transferase(Phosphotransferase) domain 1"/>
    <property type="match status" value="1"/>
</dbReference>
<dbReference type="EMBL" id="JBHSRF010000071">
    <property type="protein sequence ID" value="MFC6085874.1"/>
    <property type="molecule type" value="Genomic_DNA"/>
</dbReference>
<organism evidence="2 3">
    <name type="scientific">Sphaerisporangium aureirubrum</name>
    <dbReference type="NCBI Taxonomy" id="1544736"/>
    <lineage>
        <taxon>Bacteria</taxon>
        <taxon>Bacillati</taxon>
        <taxon>Actinomycetota</taxon>
        <taxon>Actinomycetes</taxon>
        <taxon>Streptosporangiales</taxon>
        <taxon>Streptosporangiaceae</taxon>
        <taxon>Sphaerisporangium</taxon>
    </lineage>
</organism>
<dbReference type="InterPro" id="IPR053524">
    <property type="entry name" value="Aerial_hyphae_peptide-synth"/>
</dbReference>
<evidence type="ECO:0000313" key="2">
    <source>
        <dbReference type="EMBL" id="MFC6085874.1"/>
    </source>
</evidence>
<proteinExistence type="predicted"/>
<gene>
    <name evidence="2" type="primary">lanKC</name>
    <name evidence="2" type="ORF">ACFP1K_32235</name>
</gene>
<dbReference type="Proteomes" id="UP001596137">
    <property type="component" value="Unassembled WGS sequence"/>
</dbReference>
<keyword evidence="3" id="KW-1185">Reference proteome</keyword>
<dbReference type="InterPro" id="IPR057929">
    <property type="entry name" value="RamC_N"/>
</dbReference>
<dbReference type="SMART" id="SM00220">
    <property type="entry name" value="S_TKc"/>
    <property type="match status" value="1"/>
</dbReference>
<dbReference type="RefSeq" id="WP_380760472.1">
    <property type="nucleotide sequence ID" value="NZ_JBHSRF010000071.1"/>
</dbReference>
<dbReference type="InterPro" id="IPR007822">
    <property type="entry name" value="LANC-like"/>
</dbReference>
<dbReference type="SMART" id="SM01260">
    <property type="entry name" value="LANC_like"/>
    <property type="match status" value="1"/>
</dbReference>